<dbReference type="SUPFAM" id="SSF52540">
    <property type="entry name" value="P-loop containing nucleoside triphosphate hydrolases"/>
    <property type="match status" value="1"/>
</dbReference>
<evidence type="ECO:0000313" key="8">
    <source>
        <dbReference type="Proteomes" id="UP000198304"/>
    </source>
</evidence>
<reference evidence="7 8" key="1">
    <citation type="submission" date="2017-06" db="EMBL/GenBank/DDBJ databases">
        <authorList>
            <person name="Kim H.J."/>
            <person name="Triplett B.A."/>
        </authorList>
    </citation>
    <scope>NUCLEOTIDE SEQUENCE [LARGE SCALE GENOMIC DNA]</scope>
    <source>
        <strain evidence="7 8">SCA</strain>
    </source>
</reference>
<sequence>MSDIVQAFRKEFGETSIFRLGEGRLADIEVRSSGSLMLDLALGGGWAKGRLVLLSGPEKSGKSSVACLAIAEAQQAEPEKENAVIDLENSFNPKWAETLGVDTSKLLVSQPDCPAEKVYDMIEYMLKSGRFAYIVLDSADGLVPKDELEETDWEKESRVGGTSKLNAKAMRKLINSGVLAKSGTTLIIIQQLRDKIGGFSAYGTPTVTGGGRSIKHASTTTVEVSIGDLFKKGTGFSAKYFGQQIRTKVTKNKIAPPFRTATVDVYYDEGVDRVSELVAVAKEINVLHGTSWLTLMNPITGEVMQEDGKDLKWNGTTKAREAIMDSIENGGGELYTKILDIVNEVIRG</sequence>
<dbReference type="GO" id="GO:0006310">
    <property type="term" value="P:DNA recombination"/>
    <property type="evidence" value="ECO:0007669"/>
    <property type="project" value="UniProtKB-KW"/>
</dbReference>
<dbReference type="OrthoDB" id="9776733at2"/>
<evidence type="ECO:0000313" key="7">
    <source>
        <dbReference type="EMBL" id="SNS20914.1"/>
    </source>
</evidence>
<keyword evidence="5" id="KW-0233">DNA recombination</keyword>
<keyword evidence="3" id="KW-0547">Nucleotide-binding</keyword>
<feature type="domain" description="RecA family profile 2" evidence="6">
    <location>
        <begin position="202"/>
        <end position="276"/>
    </location>
</feature>
<dbReference type="PRINTS" id="PR00142">
    <property type="entry name" value="RECA"/>
</dbReference>
<keyword evidence="4" id="KW-0067">ATP-binding</keyword>
<dbReference type="GO" id="GO:0008094">
    <property type="term" value="F:ATP-dependent activity, acting on DNA"/>
    <property type="evidence" value="ECO:0007669"/>
    <property type="project" value="InterPro"/>
</dbReference>
<dbReference type="EMBL" id="FZOJ01000006">
    <property type="protein sequence ID" value="SNS20914.1"/>
    <property type="molecule type" value="Genomic_DNA"/>
</dbReference>
<accession>A0A239CN45</accession>
<dbReference type="PANTHER" id="PTHR45900">
    <property type="entry name" value="RECA"/>
    <property type="match status" value="1"/>
</dbReference>
<organism evidence="7 8">
    <name type="scientific">Anaerovirgula multivorans</name>
    <dbReference type="NCBI Taxonomy" id="312168"/>
    <lineage>
        <taxon>Bacteria</taxon>
        <taxon>Bacillati</taxon>
        <taxon>Bacillota</taxon>
        <taxon>Clostridia</taxon>
        <taxon>Peptostreptococcales</taxon>
        <taxon>Natronincolaceae</taxon>
        <taxon>Anaerovirgula</taxon>
    </lineage>
</organism>
<dbReference type="InterPro" id="IPR049428">
    <property type="entry name" value="RecA-like_N"/>
</dbReference>
<dbReference type="InterPro" id="IPR013765">
    <property type="entry name" value="DNA_recomb/repair_RecA"/>
</dbReference>
<proteinExistence type="inferred from homology"/>
<dbReference type="Pfam" id="PF00154">
    <property type="entry name" value="RecA_N"/>
    <property type="match status" value="1"/>
</dbReference>
<dbReference type="InterPro" id="IPR027417">
    <property type="entry name" value="P-loop_NTPase"/>
</dbReference>
<evidence type="ECO:0000256" key="3">
    <source>
        <dbReference type="ARBA" id="ARBA00022741"/>
    </source>
</evidence>
<protein>
    <recommendedName>
        <fullName evidence="2">Protein RecA</fullName>
    </recommendedName>
</protein>
<keyword evidence="8" id="KW-1185">Reference proteome</keyword>
<name>A0A239CN45_9FIRM</name>
<evidence type="ECO:0000256" key="4">
    <source>
        <dbReference type="ARBA" id="ARBA00022840"/>
    </source>
</evidence>
<evidence type="ECO:0000259" key="6">
    <source>
        <dbReference type="PROSITE" id="PS50163"/>
    </source>
</evidence>
<evidence type="ECO:0000256" key="1">
    <source>
        <dbReference type="ARBA" id="ARBA00009391"/>
    </source>
</evidence>
<dbReference type="AlphaFoldDB" id="A0A239CN45"/>
<dbReference type="Gene3D" id="3.40.50.300">
    <property type="entry name" value="P-loop containing nucleotide triphosphate hydrolases"/>
    <property type="match status" value="1"/>
</dbReference>
<gene>
    <name evidence="7" type="ORF">SAMN05446037_100632</name>
</gene>
<evidence type="ECO:0000256" key="5">
    <source>
        <dbReference type="ARBA" id="ARBA00023172"/>
    </source>
</evidence>
<dbReference type="GO" id="GO:0003697">
    <property type="term" value="F:single-stranded DNA binding"/>
    <property type="evidence" value="ECO:0007669"/>
    <property type="project" value="InterPro"/>
</dbReference>
<dbReference type="InterPro" id="IPR020587">
    <property type="entry name" value="RecA_monomer-monomer_interface"/>
</dbReference>
<comment type="similarity">
    <text evidence="1">Belongs to the RecA family.</text>
</comment>
<dbReference type="PROSITE" id="PS50163">
    <property type="entry name" value="RECA_3"/>
    <property type="match status" value="1"/>
</dbReference>
<dbReference type="RefSeq" id="WP_089282288.1">
    <property type="nucleotide sequence ID" value="NZ_FZOJ01000006.1"/>
</dbReference>
<dbReference type="Proteomes" id="UP000198304">
    <property type="component" value="Unassembled WGS sequence"/>
</dbReference>
<dbReference type="GO" id="GO:0006281">
    <property type="term" value="P:DNA repair"/>
    <property type="evidence" value="ECO:0007669"/>
    <property type="project" value="InterPro"/>
</dbReference>
<dbReference type="GO" id="GO:0005524">
    <property type="term" value="F:ATP binding"/>
    <property type="evidence" value="ECO:0007669"/>
    <property type="project" value="UniProtKB-KW"/>
</dbReference>
<dbReference type="PANTHER" id="PTHR45900:SF1">
    <property type="entry name" value="MITOCHONDRIAL DNA REPAIR PROTEIN RECA HOMOLOG-RELATED"/>
    <property type="match status" value="1"/>
</dbReference>
<evidence type="ECO:0000256" key="2">
    <source>
        <dbReference type="ARBA" id="ARBA00015553"/>
    </source>
</evidence>